<dbReference type="AlphaFoldDB" id="A0A150WNG3"/>
<feature type="chain" id="PRO_5007573385" evidence="1">
    <location>
        <begin position="20"/>
        <end position="104"/>
    </location>
</feature>
<dbReference type="EMBL" id="LUKE01000001">
    <property type="protein sequence ID" value="KYG65904.1"/>
    <property type="molecule type" value="Genomic_DNA"/>
</dbReference>
<feature type="signal peptide" evidence="1">
    <location>
        <begin position="1"/>
        <end position="19"/>
    </location>
</feature>
<protein>
    <submittedName>
        <fullName evidence="2">Uncharacterized protein</fullName>
    </submittedName>
</protein>
<accession>A0A150WNG3</accession>
<comment type="caution">
    <text evidence="2">The sequence shown here is derived from an EMBL/GenBank/DDBJ whole genome shotgun (WGS) entry which is preliminary data.</text>
</comment>
<sequence>MKKLIVAMTVLVAGVSAHAARPSWTEISQAKTAYVKNHAGIKARVAYLGGTAFTAVENANNRYTITTNNGCAFNARIAYSEFGFNPSAADKGFDGLSLSKSVCN</sequence>
<reference evidence="2 3" key="1">
    <citation type="submission" date="2016-03" db="EMBL/GenBank/DDBJ databases">
        <authorList>
            <person name="Ploux O."/>
        </authorList>
    </citation>
    <scope>NUCLEOTIDE SEQUENCE [LARGE SCALE GENOMIC DNA]</scope>
    <source>
        <strain evidence="2 3">R0</strain>
    </source>
</reference>
<evidence type="ECO:0000313" key="2">
    <source>
        <dbReference type="EMBL" id="KYG65904.1"/>
    </source>
</evidence>
<gene>
    <name evidence="2" type="ORF">AZI86_02180</name>
</gene>
<evidence type="ECO:0000313" key="3">
    <source>
        <dbReference type="Proteomes" id="UP000075320"/>
    </source>
</evidence>
<keyword evidence="3" id="KW-1185">Reference proteome</keyword>
<dbReference type="Proteomes" id="UP000075320">
    <property type="component" value="Unassembled WGS sequence"/>
</dbReference>
<proteinExistence type="predicted"/>
<organism evidence="2 3">
    <name type="scientific">Bdellovibrio bacteriovorus</name>
    <dbReference type="NCBI Taxonomy" id="959"/>
    <lineage>
        <taxon>Bacteria</taxon>
        <taxon>Pseudomonadati</taxon>
        <taxon>Bdellovibrionota</taxon>
        <taxon>Bdellovibrionia</taxon>
        <taxon>Bdellovibrionales</taxon>
        <taxon>Pseudobdellovibrionaceae</taxon>
        <taxon>Bdellovibrio</taxon>
    </lineage>
</organism>
<keyword evidence="1" id="KW-0732">Signal</keyword>
<evidence type="ECO:0000256" key="1">
    <source>
        <dbReference type="SAM" id="SignalP"/>
    </source>
</evidence>
<dbReference type="RefSeq" id="WP_061833464.1">
    <property type="nucleotide sequence ID" value="NZ_LUKE01000001.1"/>
</dbReference>
<name>A0A150WNG3_BDEBC</name>